<keyword evidence="1" id="KW-0472">Membrane</keyword>
<evidence type="ECO:0000313" key="4">
    <source>
        <dbReference type="WBParaSite" id="ACRNAN_Path_358.g1358.t1"/>
    </source>
</evidence>
<feature type="domain" description="7TM GPCR serpentine receptor class x (Srx)" evidence="2">
    <location>
        <begin position="18"/>
        <end position="159"/>
    </location>
</feature>
<proteinExistence type="predicted"/>
<keyword evidence="1" id="KW-0812">Transmembrane</keyword>
<keyword evidence="3" id="KW-1185">Reference proteome</keyword>
<feature type="transmembrane region" description="Helical" evidence="1">
    <location>
        <begin position="6"/>
        <end position="32"/>
    </location>
</feature>
<dbReference type="AlphaFoldDB" id="A0A914C5L8"/>
<feature type="transmembrane region" description="Helical" evidence="1">
    <location>
        <begin position="129"/>
        <end position="149"/>
    </location>
</feature>
<protein>
    <submittedName>
        <fullName evidence="4">7TM GPCR serpentine receptor class x (Srx) domain-containing protein</fullName>
    </submittedName>
</protein>
<keyword evidence="1" id="KW-1133">Transmembrane helix</keyword>
<feature type="transmembrane region" description="Helical" evidence="1">
    <location>
        <begin position="101"/>
        <end position="122"/>
    </location>
</feature>
<evidence type="ECO:0000313" key="3">
    <source>
        <dbReference type="Proteomes" id="UP000887540"/>
    </source>
</evidence>
<evidence type="ECO:0000259" key="2">
    <source>
        <dbReference type="Pfam" id="PF10328"/>
    </source>
</evidence>
<dbReference type="SUPFAM" id="SSF81321">
    <property type="entry name" value="Family A G protein-coupled receptor-like"/>
    <property type="match status" value="1"/>
</dbReference>
<sequence>MAIFIPSLIGAVMTALSSTSLLINLFVLFILYRGGLLKPSKSNIYLLAFANITSNCIRAAVIAFYIGPSIILQTYIFSDGPTDIANTIVSYIENATWNVDMLISAIVAINRVSVIVFTNSIGKLFTRNVVLTLTFMMVILGYLITLVSFKIMPCCVEYTSLY</sequence>
<dbReference type="WBParaSite" id="ACRNAN_Path_358.g1358.t1">
    <property type="protein sequence ID" value="ACRNAN_Path_358.g1358.t1"/>
    <property type="gene ID" value="ACRNAN_Path_358.g1358"/>
</dbReference>
<dbReference type="Pfam" id="PF10328">
    <property type="entry name" value="7TM_GPCR_Srx"/>
    <property type="match status" value="1"/>
</dbReference>
<dbReference type="PANTHER" id="PTHR22718">
    <property type="entry name" value="SERPENTINE RECEPTOR, CLASS X"/>
    <property type="match status" value="1"/>
</dbReference>
<feature type="transmembrane region" description="Helical" evidence="1">
    <location>
        <begin position="44"/>
        <end position="66"/>
    </location>
</feature>
<name>A0A914C5L8_9BILA</name>
<reference evidence="4" key="1">
    <citation type="submission" date="2022-11" db="UniProtKB">
        <authorList>
            <consortium name="WormBaseParasite"/>
        </authorList>
    </citation>
    <scope>IDENTIFICATION</scope>
</reference>
<dbReference type="Proteomes" id="UP000887540">
    <property type="component" value="Unplaced"/>
</dbReference>
<organism evidence="3 4">
    <name type="scientific">Acrobeloides nanus</name>
    <dbReference type="NCBI Taxonomy" id="290746"/>
    <lineage>
        <taxon>Eukaryota</taxon>
        <taxon>Metazoa</taxon>
        <taxon>Ecdysozoa</taxon>
        <taxon>Nematoda</taxon>
        <taxon>Chromadorea</taxon>
        <taxon>Rhabditida</taxon>
        <taxon>Tylenchina</taxon>
        <taxon>Cephalobomorpha</taxon>
        <taxon>Cephaloboidea</taxon>
        <taxon>Cephalobidae</taxon>
        <taxon>Acrobeloides</taxon>
    </lineage>
</organism>
<dbReference type="InterPro" id="IPR019430">
    <property type="entry name" value="7TM_GPCR_serpentine_rcpt_Srx"/>
</dbReference>
<accession>A0A914C5L8</accession>
<dbReference type="PANTHER" id="PTHR22718:SF11">
    <property type="entry name" value="7TM GPCR SERPENTINE RECEPTOR CLASS X (SRX) DOMAIN-CONTAINING PROTEIN"/>
    <property type="match status" value="1"/>
</dbReference>
<evidence type="ECO:0000256" key="1">
    <source>
        <dbReference type="SAM" id="Phobius"/>
    </source>
</evidence>